<dbReference type="EMBL" id="JAVRJZ010000019">
    <property type="protein sequence ID" value="KAK2706778.1"/>
    <property type="molecule type" value="Genomic_DNA"/>
</dbReference>
<evidence type="ECO:0000313" key="2">
    <source>
        <dbReference type="Proteomes" id="UP001187531"/>
    </source>
</evidence>
<keyword evidence="2" id="KW-1185">Reference proteome</keyword>
<reference evidence="1" key="1">
    <citation type="submission" date="2023-07" db="EMBL/GenBank/DDBJ databases">
        <title>Chromosome-level genome assembly of Artemia franciscana.</title>
        <authorList>
            <person name="Jo E."/>
        </authorList>
    </citation>
    <scope>NUCLEOTIDE SEQUENCE</scope>
    <source>
        <tissue evidence="1">Whole body</tissue>
    </source>
</reference>
<organism evidence="1 2">
    <name type="scientific">Artemia franciscana</name>
    <name type="common">Brine shrimp</name>
    <name type="synonym">Artemia sanfranciscana</name>
    <dbReference type="NCBI Taxonomy" id="6661"/>
    <lineage>
        <taxon>Eukaryota</taxon>
        <taxon>Metazoa</taxon>
        <taxon>Ecdysozoa</taxon>
        <taxon>Arthropoda</taxon>
        <taxon>Crustacea</taxon>
        <taxon>Branchiopoda</taxon>
        <taxon>Anostraca</taxon>
        <taxon>Artemiidae</taxon>
        <taxon>Artemia</taxon>
    </lineage>
</organism>
<gene>
    <name evidence="1" type="ORF">QYM36_014727</name>
</gene>
<comment type="caution">
    <text evidence="1">The sequence shown here is derived from an EMBL/GenBank/DDBJ whole genome shotgun (WGS) entry which is preliminary data.</text>
</comment>
<protein>
    <submittedName>
        <fullName evidence="1">Uncharacterized protein</fullName>
    </submittedName>
</protein>
<evidence type="ECO:0000313" key="1">
    <source>
        <dbReference type="EMBL" id="KAK2706778.1"/>
    </source>
</evidence>
<name>A0AA88H8C5_ARTSF</name>
<accession>A0AA88H8C5</accession>
<dbReference type="Proteomes" id="UP001187531">
    <property type="component" value="Unassembled WGS sequence"/>
</dbReference>
<proteinExistence type="predicted"/>
<dbReference type="AlphaFoldDB" id="A0AA88H8C5"/>
<sequence length="504" mass="57629">MSVYLFLLFREDGTECLHKVLIQMDIFTMWRMHAAYILFFYVGYVTAAQGRQLSIWNLLSKITQPQTESNDIYDYSDQEVTNSQLSSRAGISKDNVHAYQPDYERTNEYADGSGYSNYDTAGHGYDNSYLKIKNNRKTVKDDFSSPSSAYAMKSAHEKPFRPSPILLSGSKLFHFDARSPKLNKVKENSHPSPVVVESPYNSHERPSFYFQPPKTDKMGPPVSFSVVPNRNFTTRESPGNGKEILHALNSFDSQSHKSNRLDYAPIDTYGTYGSNYGSSYGSLGSTNGYYSGYPSSYGGYGSNRPYSSYRPYSRYSRGGGGYGYPSHGYGYNSYPDYGYYDDDFAYTDAIEYFMTPFKLLWKVSTKPWKDAWGYLFPEFESWKHHKFGHKKHQYYAGRKRRNADTSEATGSPLLNLIYESGLESIVDPECQKKYFCDVFSTSSKPEANDLYKSLWYFANLFPEAVSDYLGIDSLQTLLKNAQNGMCSLYNCKKKQWKKSKPNNS</sequence>